<sequence>MLGQANDRKKRTGKEKSCKKGQLLFHPSHGVCRIRGIVSRPELAVDGLCYWIEPKKRGRSTVCFFITTSRLPESGFHIPASGKKASEVVDYLKNGEKQKRLMGMERVETLRALAKKNTALDYAKALHMIIDHPEQEVNREMRQLFKYYLEGLVRELSFSLELTVSLAAALVKASLQERTKLEEWILKVIDSVEE</sequence>
<evidence type="ECO:0000313" key="3">
    <source>
        <dbReference type="Proteomes" id="UP000230859"/>
    </source>
</evidence>
<dbReference type="Proteomes" id="UP000230859">
    <property type="component" value="Unassembled WGS sequence"/>
</dbReference>
<accession>A0A2H0LS53</accession>
<protein>
    <recommendedName>
        <fullName evidence="1">CarD-like/TRCF RNAP-interacting domain-containing protein</fullName>
    </recommendedName>
</protein>
<feature type="domain" description="CarD-like/TRCF RNAP-interacting" evidence="1">
    <location>
        <begin position="19"/>
        <end position="56"/>
    </location>
</feature>
<proteinExistence type="predicted"/>
<comment type="caution">
    <text evidence="2">The sequence shown here is derived from an EMBL/GenBank/DDBJ whole genome shotgun (WGS) entry which is preliminary data.</text>
</comment>
<name>A0A2H0LS53_9BACT</name>
<reference evidence="2 3" key="1">
    <citation type="submission" date="2017-09" db="EMBL/GenBank/DDBJ databases">
        <title>Depth-based differentiation of microbial function through sediment-hosted aquifers and enrichment of novel symbionts in the deep terrestrial subsurface.</title>
        <authorList>
            <person name="Probst A.J."/>
            <person name="Ladd B."/>
            <person name="Jarett J.K."/>
            <person name="Geller-Mcgrath D.E."/>
            <person name="Sieber C.M."/>
            <person name="Emerson J.B."/>
            <person name="Anantharaman K."/>
            <person name="Thomas B.C."/>
            <person name="Malmstrom R."/>
            <person name="Stieglmeier M."/>
            <person name="Klingl A."/>
            <person name="Woyke T."/>
            <person name="Ryan C.M."/>
            <person name="Banfield J.F."/>
        </authorList>
    </citation>
    <scope>NUCLEOTIDE SEQUENCE [LARGE SCALE GENOMIC DNA]</scope>
    <source>
        <strain evidence="2">CG11_big_fil_rev_8_21_14_0_20_45_26</strain>
    </source>
</reference>
<dbReference type="EMBL" id="PCVY01000042">
    <property type="protein sequence ID" value="PIQ86504.1"/>
    <property type="molecule type" value="Genomic_DNA"/>
</dbReference>
<organism evidence="2 3">
    <name type="scientific">Candidatus Abzuiibacterium crystallinum</name>
    <dbReference type="NCBI Taxonomy" id="1974748"/>
    <lineage>
        <taxon>Bacteria</taxon>
        <taxon>Pseudomonadati</taxon>
        <taxon>Candidatus Omnitrophota</taxon>
        <taxon>Candidatus Abzuiibacterium</taxon>
    </lineage>
</organism>
<dbReference type="Pfam" id="PF02559">
    <property type="entry name" value="CarD_TRCF_RID"/>
    <property type="match status" value="1"/>
</dbReference>
<evidence type="ECO:0000259" key="1">
    <source>
        <dbReference type="Pfam" id="PF02559"/>
    </source>
</evidence>
<gene>
    <name evidence="2" type="ORF">COV74_04490</name>
</gene>
<dbReference type="InterPro" id="IPR003711">
    <property type="entry name" value="CarD-like/TRCF_RID"/>
</dbReference>
<dbReference type="AlphaFoldDB" id="A0A2H0LS53"/>
<evidence type="ECO:0000313" key="2">
    <source>
        <dbReference type="EMBL" id="PIQ86504.1"/>
    </source>
</evidence>